<dbReference type="AlphaFoldDB" id="A0A380BR82"/>
<evidence type="ECO:0000313" key="3">
    <source>
        <dbReference type="Proteomes" id="UP000254519"/>
    </source>
</evidence>
<gene>
    <name evidence="2" type="ORF">NCTC4822_01693</name>
</gene>
<reference evidence="2 3" key="1">
    <citation type="submission" date="2018-06" db="EMBL/GenBank/DDBJ databases">
        <authorList>
            <consortium name="Pathogen Informatics"/>
            <person name="Doyle S."/>
        </authorList>
    </citation>
    <scope>NUCLEOTIDE SEQUENCE [LARGE SCALE GENOMIC DNA]</scope>
    <source>
        <strain evidence="3">ATCC 11859 / DSM 33 / NCIB 8841 / NCTC 4822</strain>
    </source>
</reference>
<sequence>MVKIEKLISKIITTQKAMVLAVIVDGKGSAYQEGTWMLFIEGDTPIGNLNQGYCENDLHNRSGRLFRTGQTEIISYDLSKIDEEGCGRGASCHGIVHVLLRDIDENFQEILTSMTETLRKMKPILYIQSMNDLSQYIFSHKEEDTFGFWDSDADWEWIYAKPSQNIVGQKIFGTQTYFIQLIWP</sequence>
<proteinExistence type="predicted"/>
<name>A0A380BR82_SPOPA</name>
<feature type="domain" description="XdhC- CoxI" evidence="1">
    <location>
        <begin position="15"/>
        <end position="77"/>
    </location>
</feature>
<organism evidence="2 3">
    <name type="scientific">Sporosarcina pasteurii</name>
    <name type="common">Bacillus pasteurii</name>
    <dbReference type="NCBI Taxonomy" id="1474"/>
    <lineage>
        <taxon>Bacteria</taxon>
        <taxon>Bacillati</taxon>
        <taxon>Bacillota</taxon>
        <taxon>Bacilli</taxon>
        <taxon>Bacillales</taxon>
        <taxon>Caryophanaceae</taxon>
        <taxon>Sporosarcina</taxon>
    </lineage>
</organism>
<keyword evidence="3" id="KW-1185">Reference proteome</keyword>
<dbReference type="OrthoDB" id="9773039at2"/>
<evidence type="ECO:0000313" key="2">
    <source>
        <dbReference type="EMBL" id="SUJ05675.1"/>
    </source>
</evidence>
<dbReference type="EMBL" id="UGYZ01000002">
    <property type="protein sequence ID" value="SUJ05675.1"/>
    <property type="molecule type" value="Genomic_DNA"/>
</dbReference>
<dbReference type="Pfam" id="PF02625">
    <property type="entry name" value="XdhC_CoxI"/>
    <property type="match status" value="1"/>
</dbReference>
<dbReference type="RefSeq" id="WP_115361284.1">
    <property type="nucleotide sequence ID" value="NZ_CP038012.1"/>
</dbReference>
<dbReference type="Proteomes" id="UP000254519">
    <property type="component" value="Unassembled WGS sequence"/>
</dbReference>
<dbReference type="InterPro" id="IPR003777">
    <property type="entry name" value="XdhC_CoxI"/>
</dbReference>
<evidence type="ECO:0000259" key="1">
    <source>
        <dbReference type="Pfam" id="PF02625"/>
    </source>
</evidence>
<protein>
    <submittedName>
        <fullName evidence="2">XdhC and CoxI family</fullName>
    </submittedName>
</protein>
<accession>A0A380BR82</accession>